<dbReference type="Gene3D" id="3.40.50.300">
    <property type="entry name" value="P-loop containing nucleotide triphosphate hydrolases"/>
    <property type="match status" value="2"/>
</dbReference>
<evidence type="ECO:0000256" key="6">
    <source>
        <dbReference type="ARBA" id="ARBA00022989"/>
    </source>
</evidence>
<dbReference type="PANTHER" id="PTHR23070">
    <property type="entry name" value="BCS1 AAA-TYPE ATPASE"/>
    <property type="match status" value="1"/>
</dbReference>
<keyword evidence="4 12" id="KW-0378">Hydrolase</keyword>
<keyword evidence="13" id="KW-1185">Reference proteome</keyword>
<dbReference type="SMART" id="SM01024">
    <property type="entry name" value="BCS1_N"/>
    <property type="match status" value="1"/>
</dbReference>
<organism evidence="12 13">
    <name type="scientific">Ophiobolus disseminans</name>
    <dbReference type="NCBI Taxonomy" id="1469910"/>
    <lineage>
        <taxon>Eukaryota</taxon>
        <taxon>Fungi</taxon>
        <taxon>Dikarya</taxon>
        <taxon>Ascomycota</taxon>
        <taxon>Pezizomycotina</taxon>
        <taxon>Dothideomycetes</taxon>
        <taxon>Pleosporomycetidae</taxon>
        <taxon>Pleosporales</taxon>
        <taxon>Pleosporineae</taxon>
        <taxon>Phaeosphaeriaceae</taxon>
        <taxon>Ophiobolus</taxon>
    </lineage>
</organism>
<keyword evidence="8 10" id="KW-0472">Membrane</keyword>
<feature type="domain" description="BCS1 N-terminal" evidence="11">
    <location>
        <begin position="28"/>
        <end position="221"/>
    </location>
</feature>
<feature type="transmembrane region" description="Helical" evidence="10">
    <location>
        <begin position="21"/>
        <end position="42"/>
    </location>
</feature>
<dbReference type="Pfam" id="PF08740">
    <property type="entry name" value="BCS1_N"/>
    <property type="match status" value="1"/>
</dbReference>
<keyword evidence="3" id="KW-0547">Nucleotide-binding</keyword>
<dbReference type="GO" id="GO:0016887">
    <property type="term" value="F:ATP hydrolysis activity"/>
    <property type="evidence" value="ECO:0007669"/>
    <property type="project" value="InterPro"/>
</dbReference>
<dbReference type="InterPro" id="IPR027417">
    <property type="entry name" value="P-loop_NTPase"/>
</dbReference>
<evidence type="ECO:0000256" key="8">
    <source>
        <dbReference type="ARBA" id="ARBA00023136"/>
    </source>
</evidence>
<keyword evidence="2 10" id="KW-0812">Transmembrane</keyword>
<dbReference type="Proteomes" id="UP000799424">
    <property type="component" value="Unassembled WGS sequence"/>
</dbReference>
<dbReference type="Pfam" id="PF25426">
    <property type="entry name" value="AAA_lid_BCS1"/>
    <property type="match status" value="1"/>
</dbReference>
<evidence type="ECO:0000256" key="4">
    <source>
        <dbReference type="ARBA" id="ARBA00022801"/>
    </source>
</evidence>
<evidence type="ECO:0000256" key="10">
    <source>
        <dbReference type="SAM" id="Phobius"/>
    </source>
</evidence>
<dbReference type="GO" id="GO:0031966">
    <property type="term" value="C:mitochondrial membrane"/>
    <property type="evidence" value="ECO:0007669"/>
    <property type="project" value="UniProtKB-SubCell"/>
</dbReference>
<dbReference type="GO" id="GO:0005524">
    <property type="term" value="F:ATP binding"/>
    <property type="evidence" value="ECO:0007669"/>
    <property type="project" value="UniProtKB-KW"/>
</dbReference>
<name>A0A6A7A1W1_9PLEO</name>
<reference evidence="12" key="1">
    <citation type="journal article" date="2020" name="Stud. Mycol.">
        <title>101 Dothideomycetes genomes: a test case for predicting lifestyles and emergence of pathogens.</title>
        <authorList>
            <person name="Haridas S."/>
            <person name="Albert R."/>
            <person name="Binder M."/>
            <person name="Bloem J."/>
            <person name="Labutti K."/>
            <person name="Salamov A."/>
            <person name="Andreopoulos B."/>
            <person name="Baker S."/>
            <person name="Barry K."/>
            <person name="Bills G."/>
            <person name="Bluhm B."/>
            <person name="Cannon C."/>
            <person name="Castanera R."/>
            <person name="Culley D."/>
            <person name="Daum C."/>
            <person name="Ezra D."/>
            <person name="Gonzalez J."/>
            <person name="Henrissat B."/>
            <person name="Kuo A."/>
            <person name="Liang C."/>
            <person name="Lipzen A."/>
            <person name="Lutzoni F."/>
            <person name="Magnuson J."/>
            <person name="Mondo S."/>
            <person name="Nolan M."/>
            <person name="Ohm R."/>
            <person name="Pangilinan J."/>
            <person name="Park H.-J."/>
            <person name="Ramirez L."/>
            <person name="Alfaro M."/>
            <person name="Sun H."/>
            <person name="Tritt A."/>
            <person name="Yoshinaga Y."/>
            <person name="Zwiers L.-H."/>
            <person name="Turgeon B."/>
            <person name="Goodwin S."/>
            <person name="Spatafora J."/>
            <person name="Crous P."/>
            <person name="Grigoriev I."/>
        </authorList>
    </citation>
    <scope>NUCLEOTIDE SEQUENCE</scope>
    <source>
        <strain evidence="12">CBS 113818</strain>
    </source>
</reference>
<comment type="subcellular location">
    <subcellularLocation>
        <location evidence="1">Mitochondrion membrane</location>
    </subcellularLocation>
</comment>
<dbReference type="InterPro" id="IPR057495">
    <property type="entry name" value="AAA_lid_BCS1"/>
</dbReference>
<evidence type="ECO:0000313" key="13">
    <source>
        <dbReference type="Proteomes" id="UP000799424"/>
    </source>
</evidence>
<protein>
    <submittedName>
        <fullName evidence="12">P-loop containing nucleoside triphosphate hydrolase protein</fullName>
    </submittedName>
</protein>
<dbReference type="OrthoDB" id="10251412at2759"/>
<keyword evidence="6 10" id="KW-1133">Transmembrane helix</keyword>
<dbReference type="Pfam" id="PF00004">
    <property type="entry name" value="AAA"/>
    <property type="match status" value="1"/>
</dbReference>
<evidence type="ECO:0000259" key="11">
    <source>
        <dbReference type="SMART" id="SM01024"/>
    </source>
</evidence>
<evidence type="ECO:0000256" key="5">
    <source>
        <dbReference type="ARBA" id="ARBA00022840"/>
    </source>
</evidence>
<accession>A0A6A7A1W1</accession>
<proteinExistence type="predicted"/>
<dbReference type="AlphaFoldDB" id="A0A6A7A1W1"/>
<keyword evidence="5" id="KW-0067">ATP-binding</keyword>
<dbReference type="InterPro" id="IPR014851">
    <property type="entry name" value="BCS1_N"/>
</dbReference>
<dbReference type="SUPFAM" id="SSF52540">
    <property type="entry name" value="P-loop containing nucleoside triphosphate hydrolases"/>
    <property type="match status" value="1"/>
</dbReference>
<dbReference type="EMBL" id="MU006225">
    <property type="protein sequence ID" value="KAF2827096.1"/>
    <property type="molecule type" value="Genomic_DNA"/>
</dbReference>
<evidence type="ECO:0000256" key="3">
    <source>
        <dbReference type="ARBA" id="ARBA00022741"/>
    </source>
</evidence>
<keyword evidence="7" id="KW-0496">Mitochondrion</keyword>
<sequence length="456" mass="51771">MSWLSYRCDRPWLRCGLTHHIPSFGIDVGLLVPGYLVIYGLFQFFSTIHRFGNSYFVWFFSSEIMIEEKEYLFDQVLAWIAKQPNTKVSRSLKAVTRYNGGEPEEENNDCVNENGTFNYEKWASSIPLSYEPNFGTNEFRYKDRYVSLTRQKLEKADRYEFKEFLMIRCNDRSTEPIKDLLAHIKNWMLSKETNFTSVYRPGGADGWTRECCRASRPIDTVALDDAQKANIVEDMNEYLHPDTARWYTARGIPHRRGYLFHGPPGTGKTSLSFSLAGNFGLKAYVISLSEADINKKSKSNSAISLAGLLYLIDGAASTEGRVLIMSTNYPEMLDAALVCPGHIDMQIHFALATRGQIRDIFKRMYTAQESDTKAGAIRSIFTKKLKAACDDLDPEKLSELAAEFTEQMPEDTLSPAEIQGYLLIKKRDPIAAVKEAGTWRDATIAVKKKGKVFTTV</sequence>
<evidence type="ECO:0000256" key="9">
    <source>
        <dbReference type="ARBA" id="ARBA00048778"/>
    </source>
</evidence>
<comment type="catalytic activity">
    <reaction evidence="9">
        <text>ATP + H2O = ADP + phosphate + H(+)</text>
        <dbReference type="Rhea" id="RHEA:13065"/>
        <dbReference type="ChEBI" id="CHEBI:15377"/>
        <dbReference type="ChEBI" id="CHEBI:15378"/>
        <dbReference type="ChEBI" id="CHEBI:30616"/>
        <dbReference type="ChEBI" id="CHEBI:43474"/>
        <dbReference type="ChEBI" id="CHEBI:456216"/>
    </reaction>
    <physiologicalReaction direction="left-to-right" evidence="9">
        <dbReference type="Rhea" id="RHEA:13066"/>
    </physiologicalReaction>
</comment>
<evidence type="ECO:0000256" key="1">
    <source>
        <dbReference type="ARBA" id="ARBA00004325"/>
    </source>
</evidence>
<gene>
    <name evidence="12" type="ORF">CC86DRAFT_394124</name>
</gene>
<evidence type="ECO:0000256" key="2">
    <source>
        <dbReference type="ARBA" id="ARBA00022692"/>
    </source>
</evidence>
<evidence type="ECO:0000313" key="12">
    <source>
        <dbReference type="EMBL" id="KAF2827096.1"/>
    </source>
</evidence>
<evidence type="ECO:0000256" key="7">
    <source>
        <dbReference type="ARBA" id="ARBA00023128"/>
    </source>
</evidence>
<dbReference type="InterPro" id="IPR050747">
    <property type="entry name" value="Mitochondrial_chaperone_BCS1"/>
</dbReference>
<dbReference type="InterPro" id="IPR003959">
    <property type="entry name" value="ATPase_AAA_core"/>
</dbReference>